<keyword evidence="2" id="KW-1133">Transmembrane helix</keyword>
<feature type="transmembrane region" description="Helical" evidence="2">
    <location>
        <begin position="286"/>
        <end position="306"/>
    </location>
</feature>
<comment type="caution">
    <text evidence="3">The sequence shown here is derived from an EMBL/GenBank/DDBJ whole genome shotgun (WGS) entry which is preliminary data.</text>
</comment>
<dbReference type="GeneID" id="89978788"/>
<dbReference type="AlphaFoldDB" id="A0AAV9MW97"/>
<evidence type="ECO:0000313" key="3">
    <source>
        <dbReference type="EMBL" id="KAK5044618.1"/>
    </source>
</evidence>
<dbReference type="RefSeq" id="XP_064700274.1">
    <property type="nucleotide sequence ID" value="XM_064854167.1"/>
</dbReference>
<feature type="transmembrane region" description="Helical" evidence="2">
    <location>
        <begin position="163"/>
        <end position="183"/>
    </location>
</feature>
<protein>
    <submittedName>
        <fullName evidence="3">Uncharacterized protein</fullName>
    </submittedName>
</protein>
<gene>
    <name evidence="3" type="ORF">LTR84_010632</name>
</gene>
<feature type="transmembrane region" description="Helical" evidence="2">
    <location>
        <begin position="204"/>
        <end position="227"/>
    </location>
</feature>
<keyword evidence="2" id="KW-0472">Membrane</keyword>
<feature type="compositionally biased region" description="Low complexity" evidence="1">
    <location>
        <begin position="21"/>
        <end position="41"/>
    </location>
</feature>
<feature type="transmembrane region" description="Helical" evidence="2">
    <location>
        <begin position="239"/>
        <end position="261"/>
    </location>
</feature>
<dbReference type="EMBL" id="JAVRRD010000046">
    <property type="protein sequence ID" value="KAK5044618.1"/>
    <property type="molecule type" value="Genomic_DNA"/>
</dbReference>
<evidence type="ECO:0000256" key="2">
    <source>
        <dbReference type="SAM" id="Phobius"/>
    </source>
</evidence>
<sequence>MAGQSVSTTPTHGSLSVQHNTTSSTASAAVASPSAPARPLALNTAAPTPRARWWTSARKHVTTDRLSLATAFLGLGLAVYFFVAPYTLAKASLAAAEKANKITLWKDCRDREDLRTSELCQQYLNVTLGSIVKRYASDMWAQVKEANSKPLRDWSSSTTTNNLQFGPVFKLTWLAVNLCALYTRFRSMNWRPEAWHGTAKYVSVSGVIVWFTACLNALTLSGAAALIAQPLGSTVGSAWVARIAILFIKRLFVSLMGWALLRRACWYSGLKIAPEVNYEPPGFPKLNFAILITAAGMSLYMFWILVPLAHTAEWQSMFEWKVSLFLIGAKQTGALFGQWMEDLAMGKGGNHDVESVIQERRERDAREVFSADYDSLYEAVLGVWRVIAGVIWGVDASRRHPPGYLKHIKED</sequence>
<accession>A0AAV9MW97</accession>
<feature type="region of interest" description="Disordered" evidence="1">
    <location>
        <begin position="1"/>
        <end position="44"/>
    </location>
</feature>
<feature type="transmembrane region" description="Helical" evidence="2">
    <location>
        <begin position="66"/>
        <end position="83"/>
    </location>
</feature>
<proteinExistence type="predicted"/>
<evidence type="ECO:0000313" key="4">
    <source>
        <dbReference type="Proteomes" id="UP001358417"/>
    </source>
</evidence>
<feature type="compositionally biased region" description="Polar residues" evidence="1">
    <location>
        <begin position="1"/>
        <end position="20"/>
    </location>
</feature>
<evidence type="ECO:0000256" key="1">
    <source>
        <dbReference type="SAM" id="MobiDB-lite"/>
    </source>
</evidence>
<organism evidence="3 4">
    <name type="scientific">Exophiala bonariae</name>
    <dbReference type="NCBI Taxonomy" id="1690606"/>
    <lineage>
        <taxon>Eukaryota</taxon>
        <taxon>Fungi</taxon>
        <taxon>Dikarya</taxon>
        <taxon>Ascomycota</taxon>
        <taxon>Pezizomycotina</taxon>
        <taxon>Eurotiomycetes</taxon>
        <taxon>Chaetothyriomycetidae</taxon>
        <taxon>Chaetothyriales</taxon>
        <taxon>Herpotrichiellaceae</taxon>
        <taxon>Exophiala</taxon>
    </lineage>
</organism>
<reference evidence="3 4" key="1">
    <citation type="submission" date="2023-08" db="EMBL/GenBank/DDBJ databases">
        <title>Black Yeasts Isolated from many extreme environments.</title>
        <authorList>
            <person name="Coleine C."/>
            <person name="Stajich J.E."/>
            <person name="Selbmann L."/>
        </authorList>
    </citation>
    <scope>NUCLEOTIDE SEQUENCE [LARGE SCALE GENOMIC DNA]</scope>
    <source>
        <strain evidence="3 4">CCFEE 5792</strain>
    </source>
</reference>
<name>A0AAV9MW97_9EURO</name>
<keyword evidence="4" id="KW-1185">Reference proteome</keyword>
<dbReference type="Proteomes" id="UP001358417">
    <property type="component" value="Unassembled WGS sequence"/>
</dbReference>
<keyword evidence="2" id="KW-0812">Transmembrane</keyword>